<dbReference type="Pfam" id="PF01424">
    <property type="entry name" value="R3H"/>
    <property type="match status" value="1"/>
</dbReference>
<evidence type="ECO:0000256" key="1">
    <source>
        <dbReference type="SAM" id="MobiDB-lite"/>
    </source>
</evidence>
<evidence type="ECO:0000313" key="3">
    <source>
        <dbReference type="EMBL" id="XDU62311.1"/>
    </source>
</evidence>
<dbReference type="PANTHER" id="PTHR35800">
    <property type="entry name" value="PROTEIN JAG"/>
    <property type="match status" value="1"/>
</dbReference>
<dbReference type="CDD" id="cd02644">
    <property type="entry name" value="R3H_jag"/>
    <property type="match status" value="1"/>
</dbReference>
<dbReference type="AlphaFoldDB" id="A0AB39V4B4"/>
<proteinExistence type="predicted"/>
<dbReference type="InterPro" id="IPR034079">
    <property type="entry name" value="R3H_KhpB"/>
</dbReference>
<gene>
    <name evidence="3" type="ORF">AB8B28_11920</name>
</gene>
<feature type="compositionally biased region" description="Basic and acidic residues" evidence="1">
    <location>
        <begin position="67"/>
        <end position="93"/>
    </location>
</feature>
<organism evidence="3">
    <name type="scientific">Leptotrichia alba</name>
    <dbReference type="NCBI Taxonomy" id="3239304"/>
    <lineage>
        <taxon>Bacteria</taxon>
        <taxon>Fusobacteriati</taxon>
        <taxon>Fusobacteriota</taxon>
        <taxon>Fusobacteriia</taxon>
        <taxon>Fusobacteriales</taxon>
        <taxon>Leptotrichiaceae</taxon>
        <taxon>Leptotrichia</taxon>
    </lineage>
</organism>
<dbReference type="Gene3D" id="3.30.1370.50">
    <property type="entry name" value="R3H-like domain"/>
    <property type="match status" value="1"/>
</dbReference>
<evidence type="ECO:0000259" key="2">
    <source>
        <dbReference type="PROSITE" id="PS51061"/>
    </source>
</evidence>
<dbReference type="SMART" id="SM00393">
    <property type="entry name" value="R3H"/>
    <property type="match status" value="1"/>
</dbReference>
<dbReference type="RefSeq" id="WP_369716026.1">
    <property type="nucleotide sequence ID" value="NZ_CP165647.1"/>
</dbReference>
<dbReference type="PROSITE" id="PS51061">
    <property type="entry name" value="R3H"/>
    <property type="match status" value="1"/>
</dbReference>
<feature type="region of interest" description="Disordered" evidence="1">
    <location>
        <begin position="67"/>
        <end position="118"/>
    </location>
</feature>
<sequence>MMEKIVLKAQNEEELKNMISRSLTLKEDETCRVKVLKYPKKILFISIKGEYEIEIVKKSELKNSEVKVETEKSKTQNEYKIEKKQRKGTERKSGNPFQERSNRKNSKNENLENEEKSADNHLDTNIDKIRAFFKEFIVNIKLDIRIVNIKKENNNKYLVILDGKDMRFLIGEKGNTLNSFEYLLSTIKQFKNLKITVDSNNYKEKREKSLRDLARKKGKAVLATGNAIKLNPMSARERKIIHEEVSFMKGLKTESVGEEPKRYLVIKKLDEKF</sequence>
<protein>
    <submittedName>
        <fullName evidence="3">Protein jag</fullName>
    </submittedName>
</protein>
<dbReference type="InterPro" id="IPR001374">
    <property type="entry name" value="R3H_dom"/>
</dbReference>
<feature type="compositionally biased region" description="Basic and acidic residues" evidence="1">
    <location>
        <begin position="100"/>
        <end position="118"/>
    </location>
</feature>
<dbReference type="PANTHER" id="PTHR35800:SF1">
    <property type="entry name" value="RNA-BINDING PROTEIN KHPB"/>
    <property type="match status" value="1"/>
</dbReference>
<dbReference type="InterPro" id="IPR039247">
    <property type="entry name" value="KhpB"/>
</dbReference>
<dbReference type="KEGG" id="lala:AB8B28_11920"/>
<dbReference type="InterPro" id="IPR015946">
    <property type="entry name" value="KH_dom-like_a/b"/>
</dbReference>
<dbReference type="GO" id="GO:0003723">
    <property type="term" value="F:RNA binding"/>
    <property type="evidence" value="ECO:0007669"/>
    <property type="project" value="InterPro"/>
</dbReference>
<dbReference type="SUPFAM" id="SSF82708">
    <property type="entry name" value="R3H domain"/>
    <property type="match status" value="1"/>
</dbReference>
<reference evidence="3" key="1">
    <citation type="submission" date="2024-07" db="EMBL/GenBank/DDBJ databases">
        <authorList>
            <person name="Li X.-J."/>
            <person name="Wang X."/>
        </authorList>
    </citation>
    <scope>NUCLEOTIDE SEQUENCE</scope>
    <source>
        <strain evidence="3">HSP-536</strain>
    </source>
</reference>
<dbReference type="InterPro" id="IPR036867">
    <property type="entry name" value="R3H_dom_sf"/>
</dbReference>
<dbReference type="Gene3D" id="3.30.300.20">
    <property type="match status" value="1"/>
</dbReference>
<feature type="domain" description="R3H" evidence="2">
    <location>
        <begin position="204"/>
        <end position="270"/>
    </location>
</feature>
<accession>A0AB39V4B4</accession>
<dbReference type="EMBL" id="CP165647">
    <property type="protein sequence ID" value="XDU62311.1"/>
    <property type="molecule type" value="Genomic_DNA"/>
</dbReference>
<name>A0AB39V4B4_9FUSO</name>